<dbReference type="GO" id="GO:0007165">
    <property type="term" value="P:signal transduction"/>
    <property type="evidence" value="ECO:0007669"/>
    <property type="project" value="UniProtKB-KW"/>
</dbReference>
<dbReference type="SUPFAM" id="SSF58104">
    <property type="entry name" value="Methyl-accepting chemotaxis protein (MCP) signaling domain"/>
    <property type="match status" value="1"/>
</dbReference>
<name>A0AAE3QS83_9BACT</name>
<dbReference type="SMART" id="SM00283">
    <property type="entry name" value="MA"/>
    <property type="match status" value="1"/>
</dbReference>
<dbReference type="Gene3D" id="1.10.287.950">
    <property type="entry name" value="Methyl-accepting chemotaxis protein"/>
    <property type="match status" value="1"/>
</dbReference>
<dbReference type="CDD" id="cd11386">
    <property type="entry name" value="MCP_signal"/>
    <property type="match status" value="1"/>
</dbReference>
<sequence length="567" mass="61788">MQLSKLTIRARLIIAFSLLVALSGIIFYIGNNSSNSLNNQLNAIVEVNAKRMLLASQVTEDLQFIGKREKEACLSITQERGKQLMEEVDTRKKEMESRLEEIKGLADDEGQQIIEELIAKKEAYIKTMNQVLYLGITTNTDSSNAVAYKLSNTVSDEQFQAVRDLGYKLVKKNQKELAKIAADTDVLYDSGKNNMIIMLVISVFIAAIVSYWIITSISKSLAQARAAISAVANGDLTITIENTSQDEVGELLNHLKSMITKLKEVISSVTNAADNIAAASQQMSASSQQMSEGASEQAAASEEVSSSMEQMAANIQQNTDNAQQTEKIALKASEDIRDGSQTVNQTVQSMKQIADKISIIGEIARQTNLLALNAAVEAARAGEYGKGFAVVAAEVRKLAERSQLAATEIDALSKSSVEIADQSGRVLERIVPDIQKTSRLVQEISASSLEQNAGAEQVNTAIQQLSQIIQSNAANAEEIASSAEELFAQADQLRDTVAFFRIEHILDRNTGSQSRQKSKTSSYSAQNDYGHTSSGWGMKKKQVGKPKTNGVTLEMQGEVSDADYERY</sequence>
<comment type="similarity">
    <text evidence="3">Belongs to the methyl-accepting chemotaxis (MCP) protein family.</text>
</comment>
<feature type="transmembrane region" description="Helical" evidence="7">
    <location>
        <begin position="12"/>
        <end position="30"/>
    </location>
</feature>
<dbReference type="InterPro" id="IPR024478">
    <property type="entry name" value="HlyB_4HB_MCP"/>
</dbReference>
<evidence type="ECO:0000256" key="3">
    <source>
        <dbReference type="ARBA" id="ARBA00029447"/>
    </source>
</evidence>
<evidence type="ECO:0000259" key="8">
    <source>
        <dbReference type="PROSITE" id="PS50111"/>
    </source>
</evidence>
<protein>
    <submittedName>
        <fullName evidence="10">Methyl-accepting chemotaxis protein</fullName>
    </submittedName>
</protein>
<dbReference type="PANTHER" id="PTHR43531:SF11">
    <property type="entry name" value="METHYL-ACCEPTING CHEMOTAXIS PROTEIN 3"/>
    <property type="match status" value="1"/>
</dbReference>
<keyword evidence="5" id="KW-0175">Coiled coil</keyword>
<dbReference type="FunFam" id="1.10.287.950:FF:000001">
    <property type="entry name" value="Methyl-accepting chemotaxis sensory transducer"/>
    <property type="match status" value="1"/>
</dbReference>
<keyword evidence="7" id="KW-1133">Transmembrane helix</keyword>
<keyword evidence="2" id="KW-0145">Chemotaxis</keyword>
<feature type="domain" description="HAMP" evidence="9">
    <location>
        <begin position="215"/>
        <end position="267"/>
    </location>
</feature>
<dbReference type="Pfam" id="PF00672">
    <property type="entry name" value="HAMP"/>
    <property type="match status" value="1"/>
</dbReference>
<feature type="region of interest" description="Disordered" evidence="6">
    <location>
        <begin position="283"/>
        <end position="309"/>
    </location>
</feature>
<proteinExistence type="inferred from homology"/>
<organism evidence="10 11">
    <name type="scientific">Xanthocytophaga flava</name>
    <dbReference type="NCBI Taxonomy" id="3048013"/>
    <lineage>
        <taxon>Bacteria</taxon>
        <taxon>Pseudomonadati</taxon>
        <taxon>Bacteroidota</taxon>
        <taxon>Cytophagia</taxon>
        <taxon>Cytophagales</taxon>
        <taxon>Rhodocytophagaceae</taxon>
        <taxon>Xanthocytophaga</taxon>
    </lineage>
</organism>
<dbReference type="InterPro" id="IPR051310">
    <property type="entry name" value="MCP_chemotaxis"/>
</dbReference>
<evidence type="ECO:0000256" key="4">
    <source>
        <dbReference type="PROSITE-ProRule" id="PRU00284"/>
    </source>
</evidence>
<dbReference type="CDD" id="cd06225">
    <property type="entry name" value="HAMP"/>
    <property type="match status" value="1"/>
</dbReference>
<dbReference type="PANTHER" id="PTHR43531">
    <property type="entry name" value="PROTEIN ICFG"/>
    <property type="match status" value="1"/>
</dbReference>
<keyword evidence="7" id="KW-0812">Transmembrane</keyword>
<feature type="domain" description="Methyl-accepting transducer" evidence="8">
    <location>
        <begin position="272"/>
        <end position="487"/>
    </location>
</feature>
<evidence type="ECO:0000256" key="1">
    <source>
        <dbReference type="ARBA" id="ARBA00004370"/>
    </source>
</evidence>
<dbReference type="PRINTS" id="PR00260">
    <property type="entry name" value="CHEMTRNSDUCR"/>
</dbReference>
<accession>A0AAE3QS83</accession>
<dbReference type="PROSITE" id="PS50111">
    <property type="entry name" value="CHEMOTAXIS_TRANSDUC_2"/>
    <property type="match status" value="1"/>
</dbReference>
<dbReference type="EMBL" id="JASJOS010000008">
    <property type="protein sequence ID" value="MDJ1482555.1"/>
    <property type="molecule type" value="Genomic_DNA"/>
</dbReference>
<dbReference type="Pfam" id="PF00015">
    <property type="entry name" value="MCPsignal"/>
    <property type="match status" value="1"/>
</dbReference>
<evidence type="ECO:0000256" key="6">
    <source>
        <dbReference type="SAM" id="MobiDB-lite"/>
    </source>
</evidence>
<feature type="coiled-coil region" evidence="5">
    <location>
        <begin position="85"/>
        <end position="112"/>
    </location>
</feature>
<gene>
    <name evidence="10" type="ORF">QNI16_18775</name>
</gene>
<dbReference type="InterPro" id="IPR003660">
    <property type="entry name" value="HAMP_dom"/>
</dbReference>
<comment type="caution">
    <text evidence="10">The sequence shown here is derived from an EMBL/GenBank/DDBJ whole genome shotgun (WGS) entry which is preliminary data.</text>
</comment>
<dbReference type="Pfam" id="PF12729">
    <property type="entry name" value="4HB_MCP_1"/>
    <property type="match status" value="1"/>
</dbReference>
<evidence type="ECO:0000256" key="7">
    <source>
        <dbReference type="SAM" id="Phobius"/>
    </source>
</evidence>
<dbReference type="SMART" id="SM00304">
    <property type="entry name" value="HAMP"/>
    <property type="match status" value="1"/>
</dbReference>
<dbReference type="GO" id="GO:0006935">
    <property type="term" value="P:chemotaxis"/>
    <property type="evidence" value="ECO:0007669"/>
    <property type="project" value="UniProtKB-KW"/>
</dbReference>
<dbReference type="RefSeq" id="WP_313981808.1">
    <property type="nucleotide sequence ID" value="NZ_JASJOS010000008.1"/>
</dbReference>
<feature type="compositionally biased region" description="Polar residues" evidence="6">
    <location>
        <begin position="510"/>
        <end position="535"/>
    </location>
</feature>
<dbReference type="GO" id="GO:0004888">
    <property type="term" value="F:transmembrane signaling receptor activity"/>
    <property type="evidence" value="ECO:0007669"/>
    <property type="project" value="InterPro"/>
</dbReference>
<dbReference type="Proteomes" id="UP001241110">
    <property type="component" value="Unassembled WGS sequence"/>
</dbReference>
<feature type="region of interest" description="Disordered" evidence="6">
    <location>
        <begin position="510"/>
        <end position="567"/>
    </location>
</feature>
<dbReference type="InterPro" id="IPR004089">
    <property type="entry name" value="MCPsignal_dom"/>
</dbReference>
<feature type="transmembrane region" description="Helical" evidence="7">
    <location>
        <begin position="195"/>
        <end position="214"/>
    </location>
</feature>
<evidence type="ECO:0000313" key="10">
    <source>
        <dbReference type="EMBL" id="MDJ1482555.1"/>
    </source>
</evidence>
<evidence type="ECO:0000313" key="11">
    <source>
        <dbReference type="Proteomes" id="UP001241110"/>
    </source>
</evidence>
<keyword evidence="4" id="KW-0807">Transducer</keyword>
<comment type="subcellular location">
    <subcellularLocation>
        <location evidence="1">Membrane</location>
    </subcellularLocation>
</comment>
<dbReference type="AlphaFoldDB" id="A0AAE3QS83"/>
<reference evidence="10" key="1">
    <citation type="submission" date="2023-05" db="EMBL/GenBank/DDBJ databases">
        <authorList>
            <person name="Zhang X."/>
        </authorList>
    </citation>
    <scope>NUCLEOTIDE SEQUENCE</scope>
    <source>
        <strain evidence="10">YF14B1</strain>
    </source>
</reference>
<keyword evidence="7" id="KW-0472">Membrane</keyword>
<dbReference type="InterPro" id="IPR004090">
    <property type="entry name" value="Chemotax_Me-accpt_rcpt"/>
</dbReference>
<evidence type="ECO:0000256" key="2">
    <source>
        <dbReference type="ARBA" id="ARBA00022500"/>
    </source>
</evidence>
<evidence type="ECO:0000259" key="9">
    <source>
        <dbReference type="PROSITE" id="PS50885"/>
    </source>
</evidence>
<dbReference type="GO" id="GO:0005886">
    <property type="term" value="C:plasma membrane"/>
    <property type="evidence" value="ECO:0007669"/>
    <property type="project" value="TreeGrafter"/>
</dbReference>
<evidence type="ECO:0000256" key="5">
    <source>
        <dbReference type="SAM" id="Coils"/>
    </source>
</evidence>
<dbReference type="PROSITE" id="PS50885">
    <property type="entry name" value="HAMP"/>
    <property type="match status" value="1"/>
</dbReference>